<keyword evidence="3" id="KW-1003">Cell membrane</keyword>
<dbReference type="InterPro" id="IPR036259">
    <property type="entry name" value="MFS_trans_sf"/>
</dbReference>
<evidence type="ECO:0000256" key="3">
    <source>
        <dbReference type="ARBA" id="ARBA00022475"/>
    </source>
</evidence>
<keyword evidence="11" id="KW-1185">Reference proteome</keyword>
<keyword evidence="6 8" id="KW-1133">Transmembrane helix</keyword>
<feature type="transmembrane region" description="Helical" evidence="8">
    <location>
        <begin position="359"/>
        <end position="379"/>
    </location>
</feature>
<accession>A0A559K7Y6</accession>
<dbReference type="Proteomes" id="UP000317036">
    <property type="component" value="Unassembled WGS sequence"/>
</dbReference>
<dbReference type="EMBL" id="VNJI01000025">
    <property type="protein sequence ID" value="TVY08237.1"/>
    <property type="molecule type" value="Genomic_DNA"/>
</dbReference>
<dbReference type="AlphaFoldDB" id="A0A559K7Y6"/>
<feature type="transmembrane region" description="Helical" evidence="8">
    <location>
        <begin position="43"/>
        <end position="63"/>
    </location>
</feature>
<feature type="transmembrane region" description="Helical" evidence="8">
    <location>
        <begin position="194"/>
        <end position="219"/>
    </location>
</feature>
<evidence type="ECO:0000259" key="9">
    <source>
        <dbReference type="Pfam" id="PF12832"/>
    </source>
</evidence>
<evidence type="ECO:0000256" key="7">
    <source>
        <dbReference type="ARBA" id="ARBA00023136"/>
    </source>
</evidence>
<dbReference type="RefSeq" id="WP_144849955.1">
    <property type="nucleotide sequence ID" value="NZ_VNJI01000025.1"/>
</dbReference>
<dbReference type="Gene3D" id="1.20.1250.20">
    <property type="entry name" value="MFS general substrate transporter like domains"/>
    <property type="match status" value="2"/>
</dbReference>
<dbReference type="SUPFAM" id="SSF103473">
    <property type="entry name" value="MFS general substrate transporter"/>
    <property type="match status" value="1"/>
</dbReference>
<feature type="transmembrane region" description="Helical" evidence="8">
    <location>
        <begin position="12"/>
        <end position="31"/>
    </location>
</feature>
<feature type="transmembrane region" description="Helical" evidence="8">
    <location>
        <begin position="295"/>
        <end position="317"/>
    </location>
</feature>
<dbReference type="PIRSF" id="PIRSF004925">
    <property type="entry name" value="HcaT"/>
    <property type="match status" value="1"/>
</dbReference>
<feature type="domain" description="Major facilitator superfamily associated" evidence="9">
    <location>
        <begin position="13"/>
        <end position="362"/>
    </location>
</feature>
<feature type="transmembrane region" description="Helical" evidence="8">
    <location>
        <begin position="75"/>
        <end position="92"/>
    </location>
</feature>
<feature type="transmembrane region" description="Helical" evidence="8">
    <location>
        <begin position="271"/>
        <end position="289"/>
    </location>
</feature>
<comment type="caution">
    <text evidence="10">The sequence shown here is derived from an EMBL/GenBank/DDBJ whole genome shotgun (WGS) entry which is preliminary data.</text>
</comment>
<feature type="transmembrane region" description="Helical" evidence="8">
    <location>
        <begin position="161"/>
        <end position="182"/>
    </location>
</feature>
<dbReference type="InterPro" id="IPR024989">
    <property type="entry name" value="MFS_assoc_dom"/>
</dbReference>
<reference evidence="10 11" key="1">
    <citation type="submission" date="2019-07" db="EMBL/GenBank/DDBJ databases">
        <authorList>
            <person name="Kim J."/>
        </authorList>
    </citation>
    <scope>NUCLEOTIDE SEQUENCE [LARGE SCALE GENOMIC DNA]</scope>
    <source>
        <strain evidence="10 11">JC52</strain>
    </source>
</reference>
<dbReference type="GO" id="GO:0005886">
    <property type="term" value="C:plasma membrane"/>
    <property type="evidence" value="ECO:0007669"/>
    <property type="project" value="UniProtKB-SubCell"/>
</dbReference>
<evidence type="ECO:0000256" key="2">
    <source>
        <dbReference type="ARBA" id="ARBA00022448"/>
    </source>
</evidence>
<feature type="transmembrane region" description="Helical" evidence="8">
    <location>
        <begin position="329"/>
        <end position="353"/>
    </location>
</feature>
<evidence type="ECO:0000256" key="6">
    <source>
        <dbReference type="ARBA" id="ARBA00022989"/>
    </source>
</evidence>
<comment type="subcellular location">
    <subcellularLocation>
        <location evidence="1">Cell inner membrane</location>
        <topology evidence="1">Multi-pass membrane protein</topology>
    </subcellularLocation>
</comment>
<evidence type="ECO:0000256" key="5">
    <source>
        <dbReference type="ARBA" id="ARBA00022692"/>
    </source>
</evidence>
<dbReference type="PANTHER" id="PTHR23522">
    <property type="entry name" value="BLL5896 PROTEIN"/>
    <property type="match status" value="1"/>
</dbReference>
<evidence type="ECO:0000256" key="8">
    <source>
        <dbReference type="SAM" id="Phobius"/>
    </source>
</evidence>
<dbReference type="InterPro" id="IPR026032">
    <property type="entry name" value="HcaT-like"/>
</dbReference>
<dbReference type="GO" id="GO:0030395">
    <property type="term" value="F:lactose binding"/>
    <property type="evidence" value="ECO:0007669"/>
    <property type="project" value="TreeGrafter"/>
</dbReference>
<evidence type="ECO:0000256" key="4">
    <source>
        <dbReference type="ARBA" id="ARBA00022519"/>
    </source>
</evidence>
<evidence type="ECO:0000256" key="1">
    <source>
        <dbReference type="ARBA" id="ARBA00004429"/>
    </source>
</evidence>
<evidence type="ECO:0000313" key="11">
    <source>
        <dbReference type="Proteomes" id="UP000317036"/>
    </source>
</evidence>
<name>A0A559K7Y6_9BACL</name>
<feature type="transmembrane region" description="Helical" evidence="8">
    <location>
        <begin position="136"/>
        <end position="155"/>
    </location>
</feature>
<proteinExistence type="predicted"/>
<dbReference type="PANTHER" id="PTHR23522:SF10">
    <property type="entry name" value="3-PHENYLPROPIONIC ACID TRANSPORTER-RELATED"/>
    <property type="match status" value="1"/>
</dbReference>
<protein>
    <submittedName>
        <fullName evidence="10">MFS transporter</fullName>
    </submittedName>
</protein>
<sequence length="394" mass="43295">MSKLKLASSDTLLRGFTFSYYTTMSIIVSYFPLFFQSKGYSTIQIGLLYSVGPMIGIVSNLFWGFMSDKYRTIKKILVIVFFGQLVMASLAFHTNIFWLLMVVMTLFSFFQQPVSSLNDSQTLLTVSGTRKSYASFRVWGSIGFAVGALVFGQFLKHYGAGYTPLISLTTITISLVLAILMKDARNSAYKKPDFAGLVPIITSKSFLAFLLIIFTAAISTRMNDGFLALFLQRLGGDQSIVGAAWMASAVSEIPVFIYLSKHGHKYKELPLLAVCCGVYALRFLLMSFVDNPLWVIAIQTMHSLSFGIFLFTAIRYIQRIVPDQFRSSGQAVFAVTWSGLAGLISGTLGGWLFNSVGPHAVYATGSALAAVAMIGFLLLHGTQKETMVSEDGGR</sequence>
<organism evidence="10 11">
    <name type="scientific">Paenibacillus cremeus</name>
    <dbReference type="NCBI Taxonomy" id="2163881"/>
    <lineage>
        <taxon>Bacteria</taxon>
        <taxon>Bacillati</taxon>
        <taxon>Bacillota</taxon>
        <taxon>Bacilli</taxon>
        <taxon>Bacillales</taxon>
        <taxon>Paenibacillaceae</taxon>
        <taxon>Paenibacillus</taxon>
    </lineage>
</organism>
<keyword evidence="4" id="KW-0997">Cell inner membrane</keyword>
<keyword evidence="7 8" id="KW-0472">Membrane</keyword>
<dbReference type="OrthoDB" id="1650886at2"/>
<dbReference type="GO" id="GO:0015528">
    <property type="term" value="F:lactose:proton symporter activity"/>
    <property type="evidence" value="ECO:0007669"/>
    <property type="project" value="TreeGrafter"/>
</dbReference>
<keyword evidence="5 8" id="KW-0812">Transmembrane</keyword>
<gene>
    <name evidence="10" type="ORF">FPZ49_19375</name>
</gene>
<evidence type="ECO:0000313" key="10">
    <source>
        <dbReference type="EMBL" id="TVY08237.1"/>
    </source>
</evidence>
<keyword evidence="2" id="KW-0813">Transport</keyword>
<dbReference type="Pfam" id="PF12832">
    <property type="entry name" value="MFS_1_like"/>
    <property type="match status" value="1"/>
</dbReference>